<sequence length="66" mass="7712">MARRLEHNVSVPRVSVKLTNDYGADWPLWRHDGLADEGEWPISPQLSSRLKAWAAHFNAHFHYEPF</sequence>
<name>A0A2A9EIG1_9MICO</name>
<dbReference type="AlphaFoldDB" id="A0A2A9EIG1"/>
<comment type="caution">
    <text evidence="1">The sequence shown here is derived from an EMBL/GenBank/DDBJ whole genome shotgun (WGS) entry which is preliminary data.</text>
</comment>
<dbReference type="Proteomes" id="UP000222106">
    <property type="component" value="Unassembled WGS sequence"/>
</dbReference>
<gene>
    <name evidence="1" type="ORF">ATJ97_0510</name>
</gene>
<proteinExistence type="predicted"/>
<evidence type="ECO:0000313" key="1">
    <source>
        <dbReference type="EMBL" id="PFG38042.1"/>
    </source>
</evidence>
<organism evidence="1 2">
    <name type="scientific">Georgenia soli</name>
    <dbReference type="NCBI Taxonomy" id="638953"/>
    <lineage>
        <taxon>Bacteria</taxon>
        <taxon>Bacillati</taxon>
        <taxon>Actinomycetota</taxon>
        <taxon>Actinomycetes</taxon>
        <taxon>Micrococcales</taxon>
        <taxon>Bogoriellaceae</taxon>
        <taxon>Georgenia</taxon>
    </lineage>
</organism>
<protein>
    <submittedName>
        <fullName evidence="1">Uncharacterized protein</fullName>
    </submittedName>
</protein>
<dbReference type="EMBL" id="PDJI01000004">
    <property type="protein sequence ID" value="PFG38042.1"/>
    <property type="molecule type" value="Genomic_DNA"/>
</dbReference>
<reference evidence="1 2" key="1">
    <citation type="submission" date="2017-10" db="EMBL/GenBank/DDBJ databases">
        <title>Sequencing the genomes of 1000 actinobacteria strains.</title>
        <authorList>
            <person name="Klenk H.-P."/>
        </authorList>
    </citation>
    <scope>NUCLEOTIDE SEQUENCE [LARGE SCALE GENOMIC DNA]</scope>
    <source>
        <strain evidence="1 2">DSM 21838</strain>
    </source>
</reference>
<evidence type="ECO:0000313" key="2">
    <source>
        <dbReference type="Proteomes" id="UP000222106"/>
    </source>
</evidence>
<keyword evidence="2" id="KW-1185">Reference proteome</keyword>
<accession>A0A2A9EIG1</accession>